<feature type="compositionally biased region" description="Acidic residues" evidence="3">
    <location>
        <begin position="258"/>
        <end position="270"/>
    </location>
</feature>
<feature type="compositionally biased region" description="Low complexity" evidence="3">
    <location>
        <begin position="807"/>
        <end position="824"/>
    </location>
</feature>
<dbReference type="Pfam" id="PF00226">
    <property type="entry name" value="DnaJ"/>
    <property type="match status" value="1"/>
</dbReference>
<feature type="compositionally biased region" description="Low complexity" evidence="3">
    <location>
        <begin position="357"/>
        <end position="370"/>
    </location>
</feature>
<dbReference type="InterPro" id="IPR019734">
    <property type="entry name" value="TPR_rpt"/>
</dbReference>
<accession>A0A9W6BDG2</accession>
<feature type="compositionally biased region" description="Polar residues" evidence="3">
    <location>
        <begin position="692"/>
        <end position="702"/>
    </location>
</feature>
<evidence type="ECO:0000313" key="6">
    <source>
        <dbReference type="Proteomes" id="UP001165080"/>
    </source>
</evidence>
<evidence type="ECO:0000256" key="2">
    <source>
        <dbReference type="PROSITE-ProRule" id="PRU00339"/>
    </source>
</evidence>
<dbReference type="CDD" id="cd06257">
    <property type="entry name" value="DnaJ"/>
    <property type="match status" value="1"/>
</dbReference>
<dbReference type="InterPro" id="IPR036770">
    <property type="entry name" value="Ankyrin_rpt-contain_sf"/>
</dbReference>
<feature type="compositionally biased region" description="Pro residues" evidence="3">
    <location>
        <begin position="793"/>
        <end position="806"/>
    </location>
</feature>
<name>A0A9W6BDG2_9CHLO</name>
<dbReference type="PROSITE" id="PS50076">
    <property type="entry name" value="DNAJ_2"/>
    <property type="match status" value="1"/>
</dbReference>
<dbReference type="InterPro" id="IPR018253">
    <property type="entry name" value="DnaJ_domain_CS"/>
</dbReference>
<dbReference type="InterPro" id="IPR002110">
    <property type="entry name" value="Ankyrin_rpt"/>
</dbReference>
<keyword evidence="2" id="KW-0802">TPR repeat</keyword>
<feature type="repeat" description="TPR" evidence="2">
    <location>
        <begin position="1202"/>
        <end position="1235"/>
    </location>
</feature>
<protein>
    <recommendedName>
        <fullName evidence="4">J domain-containing protein</fullName>
    </recommendedName>
</protein>
<feature type="region of interest" description="Disordered" evidence="3">
    <location>
        <begin position="251"/>
        <end position="282"/>
    </location>
</feature>
<reference evidence="5 6" key="1">
    <citation type="journal article" date="2023" name="Commun. Biol.">
        <title>Reorganization of the ancestral sex-determining regions during the evolution of trioecy in Pleodorina starrii.</title>
        <authorList>
            <person name="Takahashi K."/>
            <person name="Suzuki S."/>
            <person name="Kawai-Toyooka H."/>
            <person name="Yamamoto K."/>
            <person name="Hamaji T."/>
            <person name="Ootsuki R."/>
            <person name="Yamaguchi H."/>
            <person name="Kawachi M."/>
            <person name="Higashiyama T."/>
            <person name="Nozaki H."/>
        </authorList>
    </citation>
    <scope>NUCLEOTIDE SEQUENCE [LARGE SCALE GENOMIC DNA]</scope>
    <source>
        <strain evidence="5 6">NIES-4479</strain>
    </source>
</reference>
<dbReference type="Pfam" id="PF12796">
    <property type="entry name" value="Ank_2"/>
    <property type="match status" value="2"/>
</dbReference>
<dbReference type="Gene3D" id="1.25.40.20">
    <property type="entry name" value="Ankyrin repeat-containing domain"/>
    <property type="match status" value="2"/>
</dbReference>
<proteinExistence type="predicted"/>
<dbReference type="SUPFAM" id="SSF46565">
    <property type="entry name" value="Chaperone J-domain"/>
    <property type="match status" value="1"/>
</dbReference>
<feature type="repeat" description="TPR" evidence="2">
    <location>
        <begin position="1271"/>
        <end position="1304"/>
    </location>
</feature>
<dbReference type="SMART" id="SM00028">
    <property type="entry name" value="TPR"/>
    <property type="match status" value="3"/>
</dbReference>
<dbReference type="OrthoDB" id="552876at2759"/>
<comment type="caution">
    <text evidence="5">The sequence shown here is derived from an EMBL/GenBank/DDBJ whole genome shotgun (WGS) entry which is preliminary data.</text>
</comment>
<feature type="domain" description="J" evidence="4">
    <location>
        <begin position="20"/>
        <end position="85"/>
    </location>
</feature>
<dbReference type="EMBL" id="BRXU01000003">
    <property type="protein sequence ID" value="GLC50117.1"/>
    <property type="molecule type" value="Genomic_DNA"/>
</dbReference>
<dbReference type="PANTHER" id="PTHR44272:SF3">
    <property type="entry name" value="J DOMAIN-CONTAINING PROTEIN"/>
    <property type="match status" value="1"/>
</dbReference>
<feature type="repeat" description="ANK" evidence="1">
    <location>
        <begin position="445"/>
        <end position="467"/>
    </location>
</feature>
<keyword evidence="6" id="KW-1185">Reference proteome</keyword>
<feature type="region of interest" description="Disordered" evidence="3">
    <location>
        <begin position="1118"/>
        <end position="1190"/>
    </location>
</feature>
<dbReference type="PROSITE" id="PS50005">
    <property type="entry name" value="TPR"/>
    <property type="match status" value="2"/>
</dbReference>
<evidence type="ECO:0000256" key="3">
    <source>
        <dbReference type="SAM" id="MobiDB-lite"/>
    </source>
</evidence>
<evidence type="ECO:0000313" key="5">
    <source>
        <dbReference type="EMBL" id="GLC50117.1"/>
    </source>
</evidence>
<dbReference type="InterPro" id="IPR001623">
    <property type="entry name" value="DnaJ_domain"/>
</dbReference>
<feature type="compositionally biased region" description="Gly residues" evidence="3">
    <location>
        <begin position="200"/>
        <end position="211"/>
    </location>
</feature>
<dbReference type="InterPro" id="IPR011990">
    <property type="entry name" value="TPR-like_helical_dom_sf"/>
</dbReference>
<evidence type="ECO:0000256" key="1">
    <source>
        <dbReference type="PROSITE-ProRule" id="PRU00023"/>
    </source>
</evidence>
<dbReference type="InterPro" id="IPR052812">
    <property type="entry name" value="Plant_DnaJ_domain"/>
</dbReference>
<feature type="repeat" description="ANK" evidence="1">
    <location>
        <begin position="941"/>
        <end position="973"/>
    </location>
</feature>
<dbReference type="Gene3D" id="1.25.40.10">
    <property type="entry name" value="Tetratricopeptide repeat domain"/>
    <property type="match status" value="1"/>
</dbReference>
<dbReference type="PRINTS" id="PR00625">
    <property type="entry name" value="JDOMAIN"/>
</dbReference>
<feature type="region of interest" description="Disordered" evidence="3">
    <location>
        <begin position="183"/>
        <end position="232"/>
    </location>
</feature>
<feature type="region of interest" description="Disordered" evidence="3">
    <location>
        <begin position="653"/>
        <end position="702"/>
    </location>
</feature>
<dbReference type="SMART" id="SM00248">
    <property type="entry name" value="ANK"/>
    <property type="match status" value="5"/>
</dbReference>
<dbReference type="SUPFAM" id="SSF48403">
    <property type="entry name" value="Ankyrin repeat"/>
    <property type="match status" value="1"/>
</dbReference>
<dbReference type="Proteomes" id="UP001165080">
    <property type="component" value="Unassembled WGS sequence"/>
</dbReference>
<feature type="region of interest" description="Disordered" evidence="3">
    <location>
        <begin position="1"/>
        <end position="22"/>
    </location>
</feature>
<feature type="compositionally biased region" description="Basic and acidic residues" evidence="3">
    <location>
        <begin position="666"/>
        <end position="678"/>
    </location>
</feature>
<sequence>MAPRKQQKKPAPAPAPSGPDLYADLGLARDASVDDVKRAYRRLALQCHPDKCPGDDAAHEKFQRISMAYSVLSDPQKRRYYDQTGTTDGLDISPDEFMDMFQSLLLEIIGGADMIRDMLSCFTPRELARLPPFPFPKELFPPGTFPPGLRFSSKGLKGLPPQVDELIQGGDLHAIFAAMSGLGMSPPGSGGDRSRRAAGGRSGSGSGGGRPAGRSRNHAARPPPARDPFGYGRRGAAHAAASLFGGLFGGPEFGPEFGGEEFGDSDDDSDGSGGSSESEWTDVSNGELEAMLGQDHAADVQGEPLADSCCRSNSQAPRGSSTGGASGSGSNSDTASEKLQHSPQQSGPSPSLPPPLKQQRSQQSQDLQDPQAPPQPLLVRDWMLAARSCDVGALERLLDQEPRLLGCRGTGMGHTALHWCAAKGSVEGVAWLLAQGMDVNVRNDDGATPLHAAARNGRLEAVEVLLSWRPAASGSEAHGTPSLHSGSAAAAAEAATAATSACGDADVGGSAVCDLAAVDGEGRTALQLALEFQQVQVATLLLRAERGSDRQAGQVGAPAPGAAPAPAGNVDVAALLAEVTGAPEAPAAAATAAAAAPAASPAGSGGGESAASCNDPTALSAAAEAAGAKELFAAVGTAAEAAAWSVGDAPAFEATPWRPAGPNTVEETRPPPSAERENSGGGFLGAEEGAGSDSTADRSGSSCDTAAATAAAAAPQGAAASGGVVSGQLEPGTCRGGSAGDAAGCVDDLSASGASDHVHDVADRGSSGPGGDRSTGDINCRTEDSVETGSRQPAPPSAPPPPPPPVGQQQQPAPPVNTAADTAAAAPTTATAAVCGAPGSCGGACAASPRRSTLTPEEKAARRAALLAADAAAEWEEARREAEKAAQAEAAAAAAGLRSREEGKAWLAAARRGDLAALQRMLADNPRLLGYQGQGTNFAFTLHTALHWAVAKGHAAAARWLLQQGADPDLPNAAGATPLHAAASQKADDCARLLALEAAAKMGVPDSLGETVRDILLRRDTDDSGGGGSGGGGSGARLASELELLARVAALRDAPGGSAEWAPRAMRSLLAAAGINIAGLLERRELVDACKELVGRYPPRITVNPAARAAAVAAAENSPTAQRSAEPAAAAAAAAASSSTPAAAQQPRRTAAEEGSSGAAGAYQASPAAASPSQASPGGDGGGDGAAPSDAGAAAAAAAAASDAAKQRGNEAFSRGDFSKAVSHYTMALRLRTEPNAVLYSNRAAAYCGMSYFGKAQADAEEAIRLEPQQPKYRCRLGVALLGQLQFREADAAFRAALQIDPSYAAAVQGLEDVRAAVARRSP</sequence>
<dbReference type="PRINTS" id="PR01415">
    <property type="entry name" value="ANKYRIN"/>
</dbReference>
<organism evidence="5 6">
    <name type="scientific">Pleodorina starrii</name>
    <dbReference type="NCBI Taxonomy" id="330485"/>
    <lineage>
        <taxon>Eukaryota</taxon>
        <taxon>Viridiplantae</taxon>
        <taxon>Chlorophyta</taxon>
        <taxon>core chlorophytes</taxon>
        <taxon>Chlorophyceae</taxon>
        <taxon>CS clade</taxon>
        <taxon>Chlamydomonadales</taxon>
        <taxon>Volvocaceae</taxon>
        <taxon>Pleodorina</taxon>
    </lineage>
</organism>
<feature type="region of interest" description="Disordered" evidence="3">
    <location>
        <begin position="753"/>
        <end position="824"/>
    </location>
</feature>
<feature type="region of interest" description="Disordered" evidence="3">
    <location>
        <begin position="304"/>
        <end position="375"/>
    </location>
</feature>
<evidence type="ECO:0000259" key="4">
    <source>
        <dbReference type="PROSITE" id="PS50076"/>
    </source>
</evidence>
<dbReference type="SMART" id="SM00271">
    <property type="entry name" value="DnaJ"/>
    <property type="match status" value="1"/>
</dbReference>
<dbReference type="PROSITE" id="PS50297">
    <property type="entry name" value="ANK_REP_REGION"/>
    <property type="match status" value="3"/>
</dbReference>
<keyword evidence="1" id="KW-0040">ANK repeat</keyword>
<dbReference type="InterPro" id="IPR036869">
    <property type="entry name" value="J_dom_sf"/>
</dbReference>
<feature type="compositionally biased region" description="Low complexity" evidence="3">
    <location>
        <begin position="1118"/>
        <end position="1177"/>
    </location>
</feature>
<dbReference type="Gene3D" id="1.10.287.110">
    <property type="entry name" value="DnaJ domain"/>
    <property type="match status" value="1"/>
</dbReference>
<dbReference type="PROSITE" id="PS00636">
    <property type="entry name" value="DNAJ_1"/>
    <property type="match status" value="1"/>
</dbReference>
<dbReference type="PANTHER" id="PTHR44272">
    <property type="entry name" value="DNAJ DOMAIN (PROKARYOTIC HEAT SHOCK PROTEIN)"/>
    <property type="match status" value="1"/>
</dbReference>
<dbReference type="SUPFAM" id="SSF48452">
    <property type="entry name" value="TPR-like"/>
    <property type="match status" value="1"/>
</dbReference>
<feature type="repeat" description="ANK" evidence="1">
    <location>
        <begin position="412"/>
        <end position="444"/>
    </location>
</feature>
<gene>
    <name evidence="5" type="primary">PLEST000383</name>
    <name evidence="5" type="ORF">PLESTB_000343900</name>
</gene>
<dbReference type="PROSITE" id="PS50088">
    <property type="entry name" value="ANK_REPEAT"/>
    <property type="match status" value="3"/>
</dbReference>